<dbReference type="KEGG" id="bxy:BXY_41140"/>
<dbReference type="PATRIC" id="fig|657309.4.peg.3072"/>
<keyword evidence="5" id="KW-0472">Membrane</keyword>
<evidence type="ECO:0008006" key="8">
    <source>
        <dbReference type="Google" id="ProtNLM"/>
    </source>
</evidence>
<evidence type="ECO:0000256" key="1">
    <source>
        <dbReference type="ARBA" id="ARBA00004651"/>
    </source>
</evidence>
<evidence type="ECO:0000256" key="5">
    <source>
        <dbReference type="ARBA" id="ARBA00023136"/>
    </source>
</evidence>
<evidence type="ECO:0000256" key="3">
    <source>
        <dbReference type="ARBA" id="ARBA00022692"/>
    </source>
</evidence>
<comment type="subcellular location">
    <subcellularLocation>
        <location evidence="1">Cell membrane</location>
        <topology evidence="1">Multi-pass membrane protein</topology>
    </subcellularLocation>
</comment>
<keyword evidence="4" id="KW-1133">Transmembrane helix</keyword>
<keyword evidence="3" id="KW-0812">Transmembrane</keyword>
<dbReference type="PANTHER" id="PTHR37937:SF1">
    <property type="entry name" value="CONJUGATIVE TRANSFER: DNA TRANSPORT"/>
    <property type="match status" value="1"/>
</dbReference>
<dbReference type="PANTHER" id="PTHR37937">
    <property type="entry name" value="CONJUGATIVE TRANSFER: DNA TRANSPORT"/>
    <property type="match status" value="1"/>
</dbReference>
<organism evidence="6 7">
    <name type="scientific">Bacteroides xylanisolvens XB1A</name>
    <dbReference type="NCBI Taxonomy" id="657309"/>
    <lineage>
        <taxon>Bacteria</taxon>
        <taxon>Pseudomonadati</taxon>
        <taxon>Bacteroidota</taxon>
        <taxon>Bacteroidia</taxon>
        <taxon>Bacteroidales</taxon>
        <taxon>Bacteroidaceae</taxon>
        <taxon>Bacteroides</taxon>
    </lineage>
</organism>
<dbReference type="eggNOG" id="COG3505">
    <property type="taxonomic scope" value="Bacteria"/>
</dbReference>
<reference evidence="6 7" key="2">
    <citation type="submission" date="2010-03" db="EMBL/GenBank/DDBJ databases">
        <authorList>
            <person name="Pajon A."/>
        </authorList>
    </citation>
    <scope>NUCLEOTIDE SEQUENCE [LARGE SCALE GENOMIC DNA]</scope>
    <source>
        <strain evidence="6 7">XB1A</strain>
    </source>
</reference>
<evidence type="ECO:0000313" key="6">
    <source>
        <dbReference type="EMBL" id="CBK69031.1"/>
    </source>
</evidence>
<protein>
    <recommendedName>
        <fullName evidence="8">TraG family protein</fullName>
    </recommendedName>
</protein>
<evidence type="ECO:0000256" key="2">
    <source>
        <dbReference type="ARBA" id="ARBA00022475"/>
    </source>
</evidence>
<dbReference type="HOGENOM" id="CLU_172334_0_0_10"/>
<gene>
    <name evidence="6" type="ORF">BXY_41140</name>
</gene>
<proteinExistence type="predicted"/>
<dbReference type="EMBL" id="FP929033">
    <property type="protein sequence ID" value="CBK69031.1"/>
    <property type="molecule type" value="Genomic_DNA"/>
</dbReference>
<evidence type="ECO:0000256" key="4">
    <source>
        <dbReference type="ARBA" id="ARBA00022989"/>
    </source>
</evidence>
<keyword evidence="2" id="KW-1003">Cell membrane</keyword>
<accession>D6D3M9</accession>
<reference evidence="6 7" key="1">
    <citation type="submission" date="2010-03" db="EMBL/GenBank/DDBJ databases">
        <title>The genome sequence of Bacteriodes xylanisolvens XB1A.</title>
        <authorList>
            <consortium name="metaHIT consortium -- http://www.metahit.eu/"/>
            <person name="Pajon A."/>
            <person name="Turner K."/>
            <person name="Parkhill J."/>
            <person name="Bernalier A."/>
        </authorList>
    </citation>
    <scope>NUCLEOTIDE SEQUENCE [LARGE SCALE GENOMIC DNA]</scope>
    <source>
        <strain evidence="6 7">XB1A</strain>
    </source>
</reference>
<evidence type="ECO:0000313" key="7">
    <source>
        <dbReference type="Proteomes" id="UP000008795"/>
    </source>
</evidence>
<dbReference type="GO" id="GO:0005886">
    <property type="term" value="C:plasma membrane"/>
    <property type="evidence" value="ECO:0007669"/>
    <property type="project" value="UniProtKB-SubCell"/>
</dbReference>
<dbReference type="InterPro" id="IPR051539">
    <property type="entry name" value="T4SS-coupling_protein"/>
</dbReference>
<name>D6D3M9_9BACE</name>
<sequence>MTINRNDKSTSISTQMDSLIPPSKISNLTQGMFVGAVSDNFDERIEQKIFHAEIVVNNEQVKRETAGYKKLPQIIDFRDEDGNDWMQEEIQANYNRVKQEVQQIVMDEMERIKNDPDLQHLLRNE</sequence>
<dbReference type="Proteomes" id="UP000008795">
    <property type="component" value="Chromosome"/>
</dbReference>
<dbReference type="AlphaFoldDB" id="D6D3M9"/>